<comment type="cofactor">
    <cofactor evidence="1 12">
        <name>heme</name>
        <dbReference type="ChEBI" id="CHEBI:30413"/>
    </cofactor>
</comment>
<dbReference type="SUPFAM" id="SSF48264">
    <property type="entry name" value="Cytochrome P450"/>
    <property type="match status" value="1"/>
</dbReference>
<evidence type="ECO:0000256" key="3">
    <source>
        <dbReference type="ARBA" id="ARBA00010617"/>
    </source>
</evidence>
<evidence type="ECO:0000256" key="9">
    <source>
        <dbReference type="ARBA" id="ARBA00023004"/>
    </source>
</evidence>
<evidence type="ECO:0000256" key="7">
    <source>
        <dbReference type="ARBA" id="ARBA00022989"/>
    </source>
</evidence>
<dbReference type="GO" id="GO:1902181">
    <property type="term" value="P:verruculogen biosynthetic process"/>
    <property type="evidence" value="ECO:0007669"/>
    <property type="project" value="UniProtKB-ARBA"/>
</dbReference>
<name>A0A6P8B704_PYRGI</name>
<dbReference type="InterPro" id="IPR036396">
    <property type="entry name" value="Cyt_P450_sf"/>
</dbReference>
<evidence type="ECO:0000256" key="10">
    <source>
        <dbReference type="ARBA" id="ARBA00023033"/>
    </source>
</evidence>
<dbReference type="PROSITE" id="PS00086">
    <property type="entry name" value="CYTOCHROME_P450"/>
    <property type="match status" value="1"/>
</dbReference>
<protein>
    <recommendedName>
        <fullName evidence="16">Cytochrome P450</fullName>
    </recommendedName>
</protein>
<evidence type="ECO:0000313" key="14">
    <source>
        <dbReference type="Proteomes" id="UP000515153"/>
    </source>
</evidence>
<evidence type="ECO:0000313" key="15">
    <source>
        <dbReference type="RefSeq" id="XP_030982991.1"/>
    </source>
</evidence>
<dbReference type="Gene3D" id="1.10.630.10">
    <property type="entry name" value="Cytochrome P450"/>
    <property type="match status" value="1"/>
</dbReference>
<reference evidence="14 15" key="1">
    <citation type="journal article" date="2019" name="Mol. Biol. Evol.">
        <title>Blast fungal genomes show frequent chromosomal changes, gene gains and losses, and effector gene turnover.</title>
        <authorList>
            <person name="Gomez Luciano L.B."/>
            <person name="Jason Tsai I."/>
            <person name="Chuma I."/>
            <person name="Tosa Y."/>
            <person name="Chen Y.H."/>
            <person name="Li J.Y."/>
            <person name="Li M.Y."/>
            <person name="Jade Lu M.Y."/>
            <person name="Nakayashiki H."/>
            <person name="Li W.H."/>
        </authorList>
    </citation>
    <scope>NUCLEOTIDE SEQUENCE [LARGE SCALE GENOMIC DNA]</scope>
    <source>
        <strain evidence="14 15">NI907</strain>
    </source>
</reference>
<dbReference type="PANTHER" id="PTHR24305">
    <property type="entry name" value="CYTOCHROME P450"/>
    <property type="match status" value="1"/>
</dbReference>
<dbReference type="RefSeq" id="XP_030982991.1">
    <property type="nucleotide sequence ID" value="XM_031125203.1"/>
</dbReference>
<keyword evidence="9 12" id="KW-0408">Iron</keyword>
<comment type="similarity">
    <text evidence="3 13">Belongs to the cytochrome P450 family.</text>
</comment>
<dbReference type="PRINTS" id="PR00385">
    <property type="entry name" value="P450"/>
</dbReference>
<keyword evidence="4 12" id="KW-0349">Heme</keyword>
<dbReference type="PRINTS" id="PR00463">
    <property type="entry name" value="EP450I"/>
</dbReference>
<dbReference type="Pfam" id="PF00067">
    <property type="entry name" value="p450"/>
    <property type="match status" value="1"/>
</dbReference>
<proteinExistence type="inferred from homology"/>
<evidence type="ECO:0000256" key="11">
    <source>
        <dbReference type="ARBA" id="ARBA00023136"/>
    </source>
</evidence>
<keyword evidence="7" id="KW-1133">Transmembrane helix</keyword>
<dbReference type="InterPro" id="IPR001128">
    <property type="entry name" value="Cyt_P450"/>
</dbReference>
<dbReference type="KEGG" id="pgri:PgNI_05166"/>
<gene>
    <name evidence="15" type="ORF">PgNI_05166</name>
</gene>
<evidence type="ECO:0000256" key="4">
    <source>
        <dbReference type="ARBA" id="ARBA00022617"/>
    </source>
</evidence>
<evidence type="ECO:0000256" key="1">
    <source>
        <dbReference type="ARBA" id="ARBA00001971"/>
    </source>
</evidence>
<keyword evidence="14" id="KW-1185">Reference proteome</keyword>
<evidence type="ECO:0008006" key="16">
    <source>
        <dbReference type="Google" id="ProtNLM"/>
    </source>
</evidence>
<dbReference type="GO" id="GO:0016020">
    <property type="term" value="C:membrane"/>
    <property type="evidence" value="ECO:0007669"/>
    <property type="project" value="UniProtKB-SubCell"/>
</dbReference>
<dbReference type="GO" id="GO:0005506">
    <property type="term" value="F:iron ion binding"/>
    <property type="evidence" value="ECO:0007669"/>
    <property type="project" value="InterPro"/>
</dbReference>
<dbReference type="PANTHER" id="PTHR24305:SF237">
    <property type="entry name" value="CYTOCHROME P450 MONOOXYGENASE ATNE-RELATED"/>
    <property type="match status" value="1"/>
</dbReference>
<dbReference type="FunFam" id="1.10.630.10:FF:000063">
    <property type="entry name" value="Cytochrome P450 monooxygenase"/>
    <property type="match status" value="1"/>
</dbReference>
<evidence type="ECO:0000256" key="6">
    <source>
        <dbReference type="ARBA" id="ARBA00022723"/>
    </source>
</evidence>
<dbReference type="InterPro" id="IPR050121">
    <property type="entry name" value="Cytochrome_P450_monoxygenase"/>
</dbReference>
<dbReference type="GO" id="GO:0016705">
    <property type="term" value="F:oxidoreductase activity, acting on paired donors, with incorporation or reduction of molecular oxygen"/>
    <property type="evidence" value="ECO:0007669"/>
    <property type="project" value="InterPro"/>
</dbReference>
<dbReference type="Proteomes" id="UP000515153">
    <property type="component" value="Chromosome I"/>
</dbReference>
<reference evidence="15" key="2">
    <citation type="submission" date="2019-10" db="EMBL/GenBank/DDBJ databases">
        <authorList>
            <consortium name="NCBI Genome Project"/>
        </authorList>
    </citation>
    <scope>NUCLEOTIDE SEQUENCE</scope>
    <source>
        <strain evidence="15">NI907</strain>
    </source>
</reference>
<dbReference type="InterPro" id="IPR017972">
    <property type="entry name" value="Cyt_P450_CS"/>
</dbReference>
<feature type="binding site" description="axial binding residue" evidence="12">
    <location>
        <position position="439"/>
    </location>
    <ligand>
        <name>heme</name>
        <dbReference type="ChEBI" id="CHEBI:30413"/>
    </ligand>
    <ligandPart>
        <name>Fe</name>
        <dbReference type="ChEBI" id="CHEBI:18248"/>
    </ligandPart>
</feature>
<keyword evidence="8 13" id="KW-0560">Oxidoreductase</keyword>
<dbReference type="GO" id="GO:0020037">
    <property type="term" value="F:heme binding"/>
    <property type="evidence" value="ECO:0007669"/>
    <property type="project" value="InterPro"/>
</dbReference>
<reference evidence="15" key="3">
    <citation type="submission" date="2025-08" db="UniProtKB">
        <authorList>
            <consortium name="RefSeq"/>
        </authorList>
    </citation>
    <scope>IDENTIFICATION</scope>
    <source>
        <strain evidence="15">NI907</strain>
    </source>
</reference>
<keyword evidence="11" id="KW-0472">Membrane</keyword>
<evidence type="ECO:0000256" key="5">
    <source>
        <dbReference type="ARBA" id="ARBA00022692"/>
    </source>
</evidence>
<keyword evidence="6 12" id="KW-0479">Metal-binding</keyword>
<accession>A0A6P8B704</accession>
<organism evidence="14 15">
    <name type="scientific">Pyricularia grisea</name>
    <name type="common">Crabgrass-specific blast fungus</name>
    <name type="synonym">Magnaporthe grisea</name>
    <dbReference type="NCBI Taxonomy" id="148305"/>
    <lineage>
        <taxon>Eukaryota</taxon>
        <taxon>Fungi</taxon>
        <taxon>Dikarya</taxon>
        <taxon>Ascomycota</taxon>
        <taxon>Pezizomycotina</taxon>
        <taxon>Sordariomycetes</taxon>
        <taxon>Sordariomycetidae</taxon>
        <taxon>Magnaporthales</taxon>
        <taxon>Pyriculariaceae</taxon>
        <taxon>Pyricularia</taxon>
    </lineage>
</organism>
<evidence type="ECO:0000256" key="8">
    <source>
        <dbReference type="ARBA" id="ARBA00023002"/>
    </source>
</evidence>
<sequence length="509" mass="56385">LIYFIIYNTYIHPLSKYPGPFLAKFTDLYAAYHGWKGDLHLDMWRCHQKYGDRVRYAPNALLVNTAEGLRDIYSFGPSSSFSKGATYEPMIHRAPNTLTIRGGREHARRRRILSQGLSERALRSYEPRIMSHIQTLAGVVAADATLDARDSRLWGAPVDMGSLCSYLTFDIMADVVFDERYSLLTEHKFRYVVDAIEISNTRMAGLIQAPWFARHKLDRHLFRAAIKSRNRFLKFLGGMLGSRMKRLSRPIDDAKDTQPNDLFGNLAVAKDPDTGSSFTANELAAESATLVFAGTDTSSTALAAVLFYLAHNPSCYARAAAEVRSVFGVGHQVTGQRLPSCVYLKACVEEALRMSPPVGGTPWREVSAAQGAVVDGEHLPRGTTVGVGIYSVQHSCAYYDEPFQYRPERWLADSPGNDAEKVNRARSVFAPFSVGPRSCLGRGLAQHELMLATATLLNVGDFRLPDGRDGVVGCGTPGAELGRHREGEFQLKDFITGQKDGPILQFSMF</sequence>
<feature type="non-terminal residue" evidence="15">
    <location>
        <position position="1"/>
    </location>
</feature>
<dbReference type="GO" id="GO:0004497">
    <property type="term" value="F:monooxygenase activity"/>
    <property type="evidence" value="ECO:0007669"/>
    <property type="project" value="UniProtKB-KW"/>
</dbReference>
<keyword evidence="5" id="KW-0812">Transmembrane</keyword>
<dbReference type="InterPro" id="IPR002401">
    <property type="entry name" value="Cyt_P450_E_grp-I"/>
</dbReference>
<dbReference type="AlphaFoldDB" id="A0A6P8B704"/>
<evidence type="ECO:0000256" key="12">
    <source>
        <dbReference type="PIRSR" id="PIRSR602401-1"/>
    </source>
</evidence>
<comment type="subcellular location">
    <subcellularLocation>
        <location evidence="2">Membrane</location>
    </subcellularLocation>
</comment>
<keyword evidence="10 13" id="KW-0503">Monooxygenase</keyword>
<evidence type="ECO:0000256" key="13">
    <source>
        <dbReference type="RuleBase" id="RU000461"/>
    </source>
</evidence>
<dbReference type="GeneID" id="41960112"/>
<evidence type="ECO:0000256" key="2">
    <source>
        <dbReference type="ARBA" id="ARBA00004370"/>
    </source>
</evidence>
<dbReference type="CDD" id="cd11061">
    <property type="entry name" value="CYP67-like"/>
    <property type="match status" value="1"/>
</dbReference>